<dbReference type="Pfam" id="PF24764">
    <property type="entry name" value="rva_4"/>
    <property type="match status" value="1"/>
</dbReference>
<protein>
    <recommendedName>
        <fullName evidence="3">Integrase core domain-containing protein</fullName>
    </recommendedName>
</protein>
<gene>
    <name evidence="4" type="ORF">F5878DRAFT_583759</name>
</gene>
<dbReference type="InterPro" id="IPR058913">
    <property type="entry name" value="Integrase_dom_put"/>
</dbReference>
<feature type="signal peptide" evidence="2">
    <location>
        <begin position="1"/>
        <end position="16"/>
    </location>
</feature>
<feature type="domain" description="Integrase core" evidence="3">
    <location>
        <begin position="317"/>
        <end position="409"/>
    </location>
</feature>
<keyword evidence="2" id="KW-0732">Signal</keyword>
<evidence type="ECO:0000313" key="4">
    <source>
        <dbReference type="EMBL" id="KAJ3838206.1"/>
    </source>
</evidence>
<name>A0AA38P8X1_9AGAR</name>
<dbReference type="EMBL" id="MU806196">
    <property type="protein sequence ID" value="KAJ3838206.1"/>
    <property type="molecule type" value="Genomic_DNA"/>
</dbReference>
<evidence type="ECO:0000313" key="5">
    <source>
        <dbReference type="Proteomes" id="UP001163846"/>
    </source>
</evidence>
<dbReference type="AlphaFoldDB" id="A0AA38P8X1"/>
<comment type="caution">
    <text evidence="4">The sequence shown here is derived from an EMBL/GenBank/DDBJ whole genome shotgun (WGS) entry which is preliminary data.</text>
</comment>
<keyword evidence="5" id="KW-1185">Reference proteome</keyword>
<proteinExistence type="predicted"/>
<dbReference type="Proteomes" id="UP001163846">
    <property type="component" value="Unassembled WGS sequence"/>
</dbReference>
<evidence type="ECO:0000256" key="2">
    <source>
        <dbReference type="SAM" id="SignalP"/>
    </source>
</evidence>
<evidence type="ECO:0000259" key="3">
    <source>
        <dbReference type="Pfam" id="PF24764"/>
    </source>
</evidence>
<accession>A0AA38P8X1</accession>
<evidence type="ECO:0000256" key="1">
    <source>
        <dbReference type="SAM" id="MobiDB-lite"/>
    </source>
</evidence>
<organism evidence="4 5">
    <name type="scientific">Lentinula raphanica</name>
    <dbReference type="NCBI Taxonomy" id="153919"/>
    <lineage>
        <taxon>Eukaryota</taxon>
        <taxon>Fungi</taxon>
        <taxon>Dikarya</taxon>
        <taxon>Basidiomycota</taxon>
        <taxon>Agaricomycotina</taxon>
        <taxon>Agaricomycetes</taxon>
        <taxon>Agaricomycetidae</taxon>
        <taxon>Agaricales</taxon>
        <taxon>Marasmiineae</taxon>
        <taxon>Omphalotaceae</taxon>
        <taxon>Lentinula</taxon>
    </lineage>
</organism>
<feature type="region of interest" description="Disordered" evidence="1">
    <location>
        <begin position="178"/>
        <end position="201"/>
    </location>
</feature>
<feature type="chain" id="PRO_5041375577" description="Integrase core domain-containing protein" evidence="2">
    <location>
        <begin position="17"/>
        <end position="525"/>
    </location>
</feature>
<dbReference type="PANTHER" id="PTHR46791">
    <property type="entry name" value="EXPRESSED PROTEIN"/>
    <property type="match status" value="1"/>
</dbReference>
<dbReference type="PANTHER" id="PTHR46791:SF5">
    <property type="entry name" value="CLR5 DOMAIN-CONTAINING PROTEIN-RELATED"/>
    <property type="match status" value="1"/>
</dbReference>
<reference evidence="4" key="1">
    <citation type="submission" date="2022-08" db="EMBL/GenBank/DDBJ databases">
        <authorList>
            <consortium name="DOE Joint Genome Institute"/>
            <person name="Min B."/>
            <person name="Riley R."/>
            <person name="Sierra-Patev S."/>
            <person name="Naranjo-Ortiz M."/>
            <person name="Looney B."/>
            <person name="Konkel Z."/>
            <person name="Slot J.C."/>
            <person name="Sakamoto Y."/>
            <person name="Steenwyk J.L."/>
            <person name="Rokas A."/>
            <person name="Carro J."/>
            <person name="Camarero S."/>
            <person name="Ferreira P."/>
            <person name="Molpeceres G."/>
            <person name="Ruiz-Duenas F.J."/>
            <person name="Serrano A."/>
            <person name="Henrissat B."/>
            <person name="Drula E."/>
            <person name="Hughes K.W."/>
            <person name="Mata J.L."/>
            <person name="Ishikawa N.K."/>
            <person name="Vargas-Isla R."/>
            <person name="Ushijima S."/>
            <person name="Smith C.A."/>
            <person name="Ahrendt S."/>
            <person name="Andreopoulos W."/>
            <person name="He G."/>
            <person name="Labutti K."/>
            <person name="Lipzen A."/>
            <person name="Ng V."/>
            <person name="Sandor L."/>
            <person name="Barry K."/>
            <person name="Martinez A.T."/>
            <person name="Xiao Y."/>
            <person name="Gibbons J.G."/>
            <person name="Terashima K."/>
            <person name="Hibbett D.S."/>
            <person name="Grigoriev I.V."/>
        </authorList>
    </citation>
    <scope>NUCLEOTIDE SEQUENCE</scope>
    <source>
        <strain evidence="4">TFB9207</strain>
    </source>
</reference>
<sequence length="525" mass="60823">MRYWLTTTLLLYLCYASNLCKANDGITSTSATSSLELLHEFRRHYYQFNAVVYQVTRDEANSFHLQSLLADLNEFSNLAAQHSHIFEDGTEWQVLRSNLQHMVLDVQTMYMHQLEHSHHGRPEVIHWEHTGSAGRPRANIDPEFLRWAYTHRTTNGIADFLGISHRTVRRALLAHGIASPGNAPVTHTQDENENGGTEDNLLNPRLSVPDTLPVEVRTAAGSLRYSSSSRRHSNIVNDDLDSLIRLLRSYYPRAGIQMLHGMLRRLGHIVPYERIRHSLIRVDPVHRIFERIRIRRRQYSVPGPNSLWHHDGHHPFRSVYNVRIERLWVDVSNYISQPWNDHFTLLETQHQLDPSNPNHIWLLHHLFINMINESLTFWMGGWNCHRISQRRGNGPARSPEDMWGFDMLANGLRGDPVDQYAMSDDELEVFGVDWEGSPDEALLQSLRRNYAHEQGSNTWLGRSGPPEHLNEVRVDPPSGLMMAHEIQALDDILLTIPRRSNDIDLIINIWRTALVFTRSVYPVYF</sequence>